<comment type="subcellular location">
    <subcellularLocation>
        <location evidence="1">Bacterial microcompartment</location>
    </subcellularLocation>
</comment>
<dbReference type="EMBL" id="VSSQ01039829">
    <property type="protein sequence ID" value="MPM92959.1"/>
    <property type="molecule type" value="Genomic_DNA"/>
</dbReference>
<evidence type="ECO:0000256" key="1">
    <source>
        <dbReference type="ARBA" id="ARBA00024322"/>
    </source>
</evidence>
<accession>A0A645DUJ7</accession>
<dbReference type="PANTHER" id="PTHR36539">
    <property type="entry name" value="ETHANOLAMINE UTILIZATION PROTEIN EUTN"/>
    <property type="match status" value="1"/>
</dbReference>
<keyword evidence="2" id="KW-1283">Bacterial microcompartment</keyword>
<evidence type="ECO:0000313" key="3">
    <source>
        <dbReference type="EMBL" id="MPM92959.1"/>
    </source>
</evidence>
<dbReference type="PANTHER" id="PTHR36539:SF1">
    <property type="entry name" value="BACTERIAL MICROCOMPARTMENT SHELL VERTEX PROTEIN EUTN"/>
    <property type="match status" value="1"/>
</dbReference>
<dbReference type="InterPro" id="IPR004992">
    <property type="entry name" value="EutN_CcmL"/>
</dbReference>
<dbReference type="Gene3D" id="2.40.50.220">
    <property type="entry name" value="EutN/Ccml"/>
    <property type="match status" value="1"/>
</dbReference>
<dbReference type="InterPro" id="IPR036677">
    <property type="entry name" value="EutN_CcmL_sf"/>
</dbReference>
<dbReference type="AlphaFoldDB" id="A0A645DUJ7"/>
<dbReference type="PROSITE" id="PS51932">
    <property type="entry name" value="BMV"/>
    <property type="match status" value="1"/>
</dbReference>
<protein>
    <submittedName>
        <fullName evidence="3">Carbon dioxide concentrating mechanism protein CcmL</fullName>
    </submittedName>
</protein>
<comment type="caution">
    <text evidence="3">The sequence shown here is derived from an EMBL/GenBank/DDBJ whole genome shotgun (WGS) entry which is preliminary data.</text>
</comment>
<name>A0A645DUJ7_9ZZZZ</name>
<organism evidence="3">
    <name type="scientific">bioreactor metagenome</name>
    <dbReference type="NCBI Taxonomy" id="1076179"/>
    <lineage>
        <taxon>unclassified sequences</taxon>
        <taxon>metagenomes</taxon>
        <taxon>ecological metagenomes</taxon>
    </lineage>
</organism>
<dbReference type="CDD" id="cd01614">
    <property type="entry name" value="EutN_CcmL"/>
    <property type="match status" value="1"/>
</dbReference>
<gene>
    <name evidence="3" type="primary">ccmL_11</name>
    <name evidence="3" type="ORF">SDC9_140095</name>
</gene>
<proteinExistence type="predicted"/>
<reference evidence="3" key="1">
    <citation type="submission" date="2019-08" db="EMBL/GenBank/DDBJ databases">
        <authorList>
            <person name="Kucharzyk K."/>
            <person name="Murdoch R.W."/>
            <person name="Higgins S."/>
            <person name="Loffler F."/>
        </authorList>
    </citation>
    <scope>NUCLEOTIDE SEQUENCE</scope>
</reference>
<dbReference type="Pfam" id="PF03319">
    <property type="entry name" value="EutN_CcmL"/>
    <property type="match status" value="1"/>
</dbReference>
<evidence type="ECO:0000256" key="2">
    <source>
        <dbReference type="ARBA" id="ARBA00024446"/>
    </source>
</evidence>
<sequence length="89" mass="9323">MFLAKVRGTVVSTSKDERLVGFKLLIIQRIDIDENYVGIPEVAVDTVGSGIGAVVIVTKGSSARFAADRSDSPIDSTIVGIVDTTEIAG</sequence>
<dbReference type="GO" id="GO:0031469">
    <property type="term" value="C:bacterial microcompartment"/>
    <property type="evidence" value="ECO:0007669"/>
    <property type="project" value="UniProtKB-SubCell"/>
</dbReference>
<dbReference type="SUPFAM" id="SSF159133">
    <property type="entry name" value="EutN/CcmL-like"/>
    <property type="match status" value="1"/>
</dbReference>